<accession>A0ABQ4S062</accession>
<sequence length="159" mass="17752">MEETPERRSARLAAIVRYIPTFADPAVPVGMWHQPESKPGCIEAAWFAMDETAARFVADCYDHGWVVAESDWAGWAQTERAKALRDDPAVLASATEQELAQLLTVVIRQDRFCEGSVAGAFESGMILGVLRRLEQLTLTSWSNPVVFSNIIKRFRVLVN</sequence>
<gene>
    <name evidence="1" type="ORF">OCOJLMKI_3461</name>
</gene>
<evidence type="ECO:0000313" key="1">
    <source>
        <dbReference type="EMBL" id="GJD96241.1"/>
    </source>
</evidence>
<proteinExistence type="predicted"/>
<organism evidence="1 2">
    <name type="scientific">Methylobacterium iners</name>
    <dbReference type="NCBI Taxonomy" id="418707"/>
    <lineage>
        <taxon>Bacteria</taxon>
        <taxon>Pseudomonadati</taxon>
        <taxon>Pseudomonadota</taxon>
        <taxon>Alphaproteobacteria</taxon>
        <taxon>Hyphomicrobiales</taxon>
        <taxon>Methylobacteriaceae</taxon>
        <taxon>Methylobacterium</taxon>
    </lineage>
</organism>
<name>A0ABQ4S062_9HYPH</name>
<reference evidence="1" key="2">
    <citation type="submission" date="2021-08" db="EMBL/GenBank/DDBJ databases">
        <authorList>
            <person name="Tani A."/>
            <person name="Ola A."/>
            <person name="Ogura Y."/>
            <person name="Katsura K."/>
            <person name="Hayashi T."/>
        </authorList>
    </citation>
    <scope>NUCLEOTIDE SEQUENCE</scope>
    <source>
        <strain evidence="1">DSM 19015</strain>
    </source>
</reference>
<keyword evidence="2" id="KW-1185">Reference proteome</keyword>
<dbReference type="Proteomes" id="UP001055125">
    <property type="component" value="Unassembled WGS sequence"/>
</dbReference>
<evidence type="ECO:0000313" key="2">
    <source>
        <dbReference type="Proteomes" id="UP001055125"/>
    </source>
</evidence>
<dbReference type="InterPro" id="IPR045425">
    <property type="entry name" value="DUF6508"/>
</dbReference>
<reference evidence="1" key="1">
    <citation type="journal article" date="2021" name="Front. Microbiol.">
        <title>Comprehensive Comparative Genomics and Phenotyping of Methylobacterium Species.</title>
        <authorList>
            <person name="Alessa O."/>
            <person name="Ogura Y."/>
            <person name="Fujitani Y."/>
            <person name="Takami H."/>
            <person name="Hayashi T."/>
            <person name="Sahin N."/>
            <person name="Tani A."/>
        </authorList>
    </citation>
    <scope>NUCLEOTIDE SEQUENCE</scope>
    <source>
        <strain evidence="1">DSM 19015</strain>
    </source>
</reference>
<comment type="caution">
    <text evidence="1">The sequence shown here is derived from an EMBL/GenBank/DDBJ whole genome shotgun (WGS) entry which is preliminary data.</text>
</comment>
<dbReference type="EMBL" id="BPQP01000057">
    <property type="protein sequence ID" value="GJD96241.1"/>
    <property type="molecule type" value="Genomic_DNA"/>
</dbReference>
<dbReference type="Pfam" id="PF20118">
    <property type="entry name" value="DUF6508"/>
    <property type="match status" value="1"/>
</dbReference>
<dbReference type="RefSeq" id="WP_238245356.1">
    <property type="nucleotide sequence ID" value="NZ_BPQP01000057.1"/>
</dbReference>
<protein>
    <submittedName>
        <fullName evidence="1">Uncharacterized protein</fullName>
    </submittedName>
</protein>